<protein>
    <recommendedName>
        <fullName evidence="3">DUF4296 domain-containing protein</fullName>
    </recommendedName>
</protein>
<name>A0ABS5S3C3_9FLAO</name>
<proteinExistence type="predicted"/>
<gene>
    <name evidence="1" type="ORF">KIV10_05940</name>
</gene>
<evidence type="ECO:0000313" key="1">
    <source>
        <dbReference type="EMBL" id="MBT0607717.1"/>
    </source>
</evidence>
<evidence type="ECO:0008006" key="3">
    <source>
        <dbReference type="Google" id="ProtNLM"/>
    </source>
</evidence>
<sequence length="120" mass="14511">MKYIILIFIAISFMACEKVSEDDIKNIEYLLGTPIETKYTIENFEEPFDFADYYKIFDLKFSEQEFNLLMKRVKLEEFEANLNTGYKTNFQYYREYSNKTMTMFLSIDTIKKSIHYSLKM</sequence>
<dbReference type="RefSeq" id="WP_214112571.1">
    <property type="nucleotide sequence ID" value="NZ_JAHCTB010000002.1"/>
</dbReference>
<evidence type="ECO:0000313" key="2">
    <source>
        <dbReference type="Proteomes" id="UP001297092"/>
    </source>
</evidence>
<comment type="caution">
    <text evidence="1">The sequence shown here is derived from an EMBL/GenBank/DDBJ whole genome shotgun (WGS) entry which is preliminary data.</text>
</comment>
<reference evidence="1 2" key="1">
    <citation type="submission" date="2021-05" db="EMBL/GenBank/DDBJ databases">
        <title>Aequorivita echinoideorum JCM 30378 genome.</title>
        <authorList>
            <person name="Zhang H."/>
            <person name="Li C."/>
        </authorList>
    </citation>
    <scope>NUCLEOTIDE SEQUENCE [LARGE SCALE GENOMIC DNA]</scope>
    <source>
        <strain evidence="1 2">JCM30378</strain>
    </source>
</reference>
<dbReference type="EMBL" id="JAHCTB010000002">
    <property type="protein sequence ID" value="MBT0607717.1"/>
    <property type="molecule type" value="Genomic_DNA"/>
</dbReference>
<accession>A0ABS5S3C3</accession>
<dbReference type="PROSITE" id="PS51257">
    <property type="entry name" value="PROKAR_LIPOPROTEIN"/>
    <property type="match status" value="1"/>
</dbReference>
<organism evidence="1 2">
    <name type="scientific">Aequorivita echinoideorum</name>
    <dbReference type="NCBI Taxonomy" id="1549647"/>
    <lineage>
        <taxon>Bacteria</taxon>
        <taxon>Pseudomonadati</taxon>
        <taxon>Bacteroidota</taxon>
        <taxon>Flavobacteriia</taxon>
        <taxon>Flavobacteriales</taxon>
        <taxon>Flavobacteriaceae</taxon>
        <taxon>Aequorivita</taxon>
    </lineage>
</organism>
<dbReference type="Proteomes" id="UP001297092">
    <property type="component" value="Unassembled WGS sequence"/>
</dbReference>
<keyword evidence="2" id="KW-1185">Reference proteome</keyword>